<keyword evidence="2" id="KW-1185">Reference proteome</keyword>
<dbReference type="Proteomes" id="UP000029228">
    <property type="component" value="Unassembled WGS sequence"/>
</dbReference>
<dbReference type="InterPro" id="IPR010371">
    <property type="entry name" value="YBR137W-like"/>
</dbReference>
<dbReference type="InterPro" id="IPR038084">
    <property type="entry name" value="PduO/GlcC-like_sf"/>
</dbReference>
<dbReference type="InterPro" id="IPR005624">
    <property type="entry name" value="PduO/GlcC-like"/>
</dbReference>
<accession>A0A090RU70</accession>
<dbReference type="SUPFAM" id="SSF143744">
    <property type="entry name" value="GlcG-like"/>
    <property type="match status" value="1"/>
</dbReference>
<evidence type="ECO:0000313" key="1">
    <source>
        <dbReference type="EMBL" id="GAL18103.1"/>
    </source>
</evidence>
<dbReference type="EMBL" id="BBMR01000002">
    <property type="protein sequence ID" value="GAL18103.1"/>
    <property type="molecule type" value="Genomic_DNA"/>
</dbReference>
<proteinExistence type="predicted"/>
<sequence length="173" mass="19541">MGANNSFAAKIDYIQLGKDITSQEQELVFQQFSNDDALSLGLFMIEKAKKEGKAITIDINRNGQQLFHYALTGTAPENDIWIERKNEVTRRSNRSSLAMWYWQEEGWMKDDFHMSYIEMWGLDPQQAMNLGGAFPLTIKDVGVVGTITVSGLAHNKDHAFVVDALSDYLNSKS</sequence>
<reference evidence="1 2" key="2">
    <citation type="submission" date="2014-09" db="EMBL/GenBank/DDBJ databases">
        <authorList>
            <consortium name="NBRP consortium"/>
            <person name="Sawabe T."/>
            <person name="Meirelles P."/>
            <person name="Nakanishi M."/>
            <person name="Sayaka M."/>
            <person name="Hattori M."/>
            <person name="Ohkuma M."/>
        </authorList>
    </citation>
    <scope>NUCLEOTIDE SEQUENCE [LARGE SCALE GENOMIC DNA]</scope>
    <source>
        <strain evidence="2">JCM19235</strain>
    </source>
</reference>
<organism evidence="1 2">
    <name type="scientific">Vibrio maritimus</name>
    <dbReference type="NCBI Taxonomy" id="990268"/>
    <lineage>
        <taxon>Bacteria</taxon>
        <taxon>Pseudomonadati</taxon>
        <taxon>Pseudomonadota</taxon>
        <taxon>Gammaproteobacteria</taxon>
        <taxon>Vibrionales</taxon>
        <taxon>Vibrionaceae</taxon>
        <taxon>Vibrio</taxon>
    </lineage>
</organism>
<dbReference type="Gene3D" id="3.30.450.150">
    <property type="entry name" value="Haem-degrading domain"/>
    <property type="match status" value="1"/>
</dbReference>
<dbReference type="PANTHER" id="PTHR28255:SF1">
    <property type="entry name" value="UPF0303 PROTEIN YBR137W"/>
    <property type="match status" value="1"/>
</dbReference>
<reference evidence="1 2" key="1">
    <citation type="submission" date="2014-09" db="EMBL/GenBank/DDBJ databases">
        <title>Vibrio maritimus JCM 19235. (C45) whole genome shotgun sequence.</title>
        <authorList>
            <person name="Sawabe T."/>
            <person name="Meirelles P."/>
            <person name="Nakanishi M."/>
            <person name="Sayaka M."/>
            <person name="Hattori M."/>
            <person name="Ohkuma M."/>
        </authorList>
    </citation>
    <scope>NUCLEOTIDE SEQUENCE [LARGE SCALE GENOMIC DNA]</scope>
    <source>
        <strain evidence="2">JCM19235</strain>
    </source>
</reference>
<gene>
    <name evidence="1" type="ORF">JCM19235_6656</name>
</gene>
<protein>
    <submittedName>
        <fullName evidence="1">Uncharacterized protein</fullName>
    </submittedName>
</protein>
<dbReference type="OrthoDB" id="9815315at2"/>
<dbReference type="AlphaFoldDB" id="A0A090RU70"/>
<dbReference type="NCBIfam" id="NF002696">
    <property type="entry name" value="PRK02487.1-5"/>
    <property type="match status" value="1"/>
</dbReference>
<dbReference type="PANTHER" id="PTHR28255">
    <property type="match status" value="1"/>
</dbReference>
<comment type="caution">
    <text evidence="1">The sequence shown here is derived from an EMBL/GenBank/DDBJ whole genome shotgun (WGS) entry which is preliminary data.</text>
</comment>
<evidence type="ECO:0000313" key="2">
    <source>
        <dbReference type="Proteomes" id="UP000029228"/>
    </source>
</evidence>
<name>A0A090RU70_9VIBR</name>
<dbReference type="Pfam" id="PF03928">
    <property type="entry name" value="HbpS-like"/>
    <property type="match status" value="1"/>
</dbReference>
<dbReference type="PIRSF" id="PIRSF008757">
    <property type="entry name" value="UCP008757"/>
    <property type="match status" value="1"/>
</dbReference>